<evidence type="ECO:0000256" key="1">
    <source>
        <dbReference type="ARBA" id="ARBA00004651"/>
    </source>
</evidence>
<evidence type="ECO:0000256" key="5">
    <source>
        <dbReference type="ARBA" id="ARBA00022989"/>
    </source>
</evidence>
<evidence type="ECO:0000256" key="4">
    <source>
        <dbReference type="ARBA" id="ARBA00022692"/>
    </source>
</evidence>
<dbReference type="Gene3D" id="3.40.720.10">
    <property type="entry name" value="Alkaline Phosphatase, subunit A"/>
    <property type="match status" value="1"/>
</dbReference>
<comment type="subcellular location">
    <subcellularLocation>
        <location evidence="1">Cell membrane</location>
        <topology evidence="1">Multi-pass membrane protein</topology>
    </subcellularLocation>
</comment>
<dbReference type="Proteomes" id="UP000049578">
    <property type="component" value="Unassembled WGS sequence"/>
</dbReference>
<dbReference type="InterPro" id="IPR050448">
    <property type="entry name" value="OpgB/LTA_synthase_biosynth"/>
</dbReference>
<dbReference type="SUPFAM" id="SSF53649">
    <property type="entry name" value="Alkaline phosphatase-like"/>
    <property type="match status" value="1"/>
</dbReference>
<name>A0A0P6S479_9STRE</name>
<feature type="transmembrane region" description="Helical" evidence="7">
    <location>
        <begin position="268"/>
        <end position="287"/>
    </location>
</feature>
<dbReference type="GO" id="GO:0005886">
    <property type="term" value="C:plasma membrane"/>
    <property type="evidence" value="ECO:0007669"/>
    <property type="project" value="UniProtKB-SubCell"/>
</dbReference>
<dbReference type="GO" id="GO:0016740">
    <property type="term" value="F:transferase activity"/>
    <property type="evidence" value="ECO:0007669"/>
    <property type="project" value="UniProtKB-KW"/>
</dbReference>
<evidence type="ECO:0000256" key="3">
    <source>
        <dbReference type="ARBA" id="ARBA00022475"/>
    </source>
</evidence>
<feature type="transmembrane region" description="Helical" evidence="7">
    <location>
        <begin position="379"/>
        <end position="396"/>
    </location>
</feature>
<keyword evidence="6 7" id="KW-0472">Membrane</keyword>
<feature type="transmembrane region" description="Helical" evidence="7">
    <location>
        <begin position="153"/>
        <end position="173"/>
    </location>
</feature>
<dbReference type="PANTHER" id="PTHR47371">
    <property type="entry name" value="LIPOTEICHOIC ACID SYNTHASE"/>
    <property type="match status" value="1"/>
</dbReference>
<dbReference type="Pfam" id="PF00884">
    <property type="entry name" value="Sulfatase"/>
    <property type="match status" value="1"/>
</dbReference>
<organism evidence="9 10">
    <name type="scientific">Streptococcus phocae</name>
    <dbReference type="NCBI Taxonomy" id="119224"/>
    <lineage>
        <taxon>Bacteria</taxon>
        <taxon>Bacillati</taxon>
        <taxon>Bacillota</taxon>
        <taxon>Bacilli</taxon>
        <taxon>Lactobacillales</taxon>
        <taxon>Streptococcaceae</taxon>
        <taxon>Streptococcus</taxon>
    </lineage>
</organism>
<evidence type="ECO:0000313" key="9">
    <source>
        <dbReference type="EMBL" id="KPJ22040.1"/>
    </source>
</evidence>
<evidence type="ECO:0000259" key="8">
    <source>
        <dbReference type="Pfam" id="PF00884"/>
    </source>
</evidence>
<feature type="transmembrane region" description="Helical" evidence="7">
    <location>
        <begin position="14"/>
        <end position="37"/>
    </location>
</feature>
<feature type="transmembrane region" description="Helical" evidence="7">
    <location>
        <begin position="294"/>
        <end position="314"/>
    </location>
</feature>
<dbReference type="PATRIC" id="fig|119224.3.peg.1079"/>
<evidence type="ECO:0000256" key="6">
    <source>
        <dbReference type="ARBA" id="ARBA00023136"/>
    </source>
</evidence>
<evidence type="ECO:0000256" key="2">
    <source>
        <dbReference type="ARBA" id="ARBA00004936"/>
    </source>
</evidence>
<dbReference type="AlphaFoldDB" id="A0A0P6S479"/>
<dbReference type="PANTHER" id="PTHR47371:SF3">
    <property type="entry name" value="PHOSPHOGLYCEROL TRANSFERASE I"/>
    <property type="match status" value="1"/>
</dbReference>
<protein>
    <submittedName>
        <fullName evidence="9">Phosphoglycerol transferase</fullName>
    </submittedName>
</protein>
<feature type="transmembrane region" description="Helical" evidence="7">
    <location>
        <begin position="234"/>
        <end position="256"/>
    </location>
</feature>
<reference evidence="9 10" key="1">
    <citation type="submission" date="2015-08" db="EMBL/GenBank/DDBJ databases">
        <title>Genome sequence of Streptococcus phocae subsp. phocae ATCC 51973T isolated from liver specimen obtained from seal.</title>
        <authorList>
            <person name="Avendano-Herrera R."/>
        </authorList>
    </citation>
    <scope>NUCLEOTIDE SEQUENCE [LARGE SCALE GENOMIC DNA]</scope>
    <source>
        <strain evidence="9 10">ATCC 51973</strain>
    </source>
</reference>
<dbReference type="CDD" id="cd16015">
    <property type="entry name" value="LTA_synthase"/>
    <property type="match status" value="1"/>
</dbReference>
<dbReference type="RefSeq" id="WP_054279038.1">
    <property type="nucleotide sequence ID" value="NZ_LHQM01000030.1"/>
</dbReference>
<gene>
    <name evidence="9" type="ORF">AKK44_06715</name>
</gene>
<evidence type="ECO:0000313" key="10">
    <source>
        <dbReference type="Proteomes" id="UP000049578"/>
    </source>
</evidence>
<accession>A0A0P6S479</accession>
<evidence type="ECO:0000256" key="7">
    <source>
        <dbReference type="SAM" id="Phobius"/>
    </source>
</evidence>
<dbReference type="InterPro" id="IPR000917">
    <property type="entry name" value="Sulfatase_N"/>
</dbReference>
<feature type="domain" description="Sulfatase N-terminal" evidence="8">
    <location>
        <begin position="483"/>
        <end position="767"/>
    </location>
</feature>
<keyword evidence="9" id="KW-0808">Transferase</keyword>
<keyword evidence="5 7" id="KW-1133">Transmembrane helix</keyword>
<feature type="transmembrane region" description="Helical" evidence="7">
    <location>
        <begin position="198"/>
        <end position="222"/>
    </location>
</feature>
<comment type="caution">
    <text evidence="9">The sequence shown here is derived from an EMBL/GenBank/DDBJ whole genome shotgun (WGS) entry which is preliminary data.</text>
</comment>
<feature type="transmembrane region" description="Helical" evidence="7">
    <location>
        <begin position="83"/>
        <end position="103"/>
    </location>
</feature>
<dbReference type="InterPro" id="IPR017850">
    <property type="entry name" value="Alkaline_phosphatase_core_sf"/>
</dbReference>
<keyword evidence="4 7" id="KW-0812">Transmembrane</keyword>
<keyword evidence="10" id="KW-1185">Reference proteome</keyword>
<sequence length="821" mass="93555">MIITRIKNANWPKCLQPILAVILFAYINFYLLIVPILKQSIANHNVVGIQTLFNFSGITFGLALTSITVILTQFINVSFLKKLGLGYLTYLLVSYFILVTRYLNDDKFKVWDFSKLSVTTNSFLLPLVGMLVATIILKIFLQRSSLDLILSKYMAVFESSDSILFGMISSFIINDKHLVTIFRDDILSSFLEKADYTAFIRFSVINLLLCLITFHVICYYLYKAYESITNNKPSIHLAFASSLLLALVFNYCFQYGLKKDAMLLERYIFPGATAYQIAFLFFLFFVIYLLINRYVLSTVLSLSLGILLSIANATKVRMRNEPLLMTDFVWLKDLSFLSSFDTNLFIKITGISLGIVVLYFIVRKYIFPGKILNDYKVRLFYLFFIMFFGLGTLITFRHKEDNKVINGIPVLSKVSNWNDIDWMGFLVNARYKSLAYIWTKQLTGSIMEVPSGYSKASVKRIAKLYKEEATQINQTRFKHLNDQTVIFVLSESFANPERIAGVSLSKNIIPNISEVMKTNTSGTMVSDFYGGGTANVEIQTLTGLPYSNFSPSVAVVNTEVIPSMPYVPSISDTFKNNDKYAVHLHNATNYARNVVYNDLGFNTFVALDGTKDKPTQLEFLSAGATDKSSYHAVLSHLDKNKNQFFSVITMQNHIPWTKEEPADISGTGKGFTEEENTTLSNYSRLLNVTDQMTQDFLNELSSYEKNVTVVFYGDHLPGFYPNSAFSSNPGSQYETDYFIWSNYETEKLDYPKVHSSDFPALILKHTNAKVSPYGALLTKLLDNRDQKAVFKKLNEDLKILQYDLTLGHHYILDDKEFFKVK</sequence>
<keyword evidence="3" id="KW-1003">Cell membrane</keyword>
<feature type="transmembrane region" description="Helical" evidence="7">
    <location>
        <begin position="344"/>
        <end position="367"/>
    </location>
</feature>
<feature type="transmembrane region" description="Helical" evidence="7">
    <location>
        <begin position="123"/>
        <end position="141"/>
    </location>
</feature>
<proteinExistence type="predicted"/>
<feature type="transmembrane region" description="Helical" evidence="7">
    <location>
        <begin position="49"/>
        <end position="71"/>
    </location>
</feature>
<dbReference type="EMBL" id="LHQM01000030">
    <property type="protein sequence ID" value="KPJ22040.1"/>
    <property type="molecule type" value="Genomic_DNA"/>
</dbReference>
<comment type="pathway">
    <text evidence="2">Cell wall biogenesis; lipoteichoic acid biosynthesis.</text>
</comment>
<dbReference type="STRING" id="119224.AKK44_06715"/>